<keyword evidence="9 11" id="KW-0472">Membrane</keyword>
<feature type="transmembrane region" description="Helical" evidence="11">
    <location>
        <begin position="39"/>
        <end position="63"/>
    </location>
</feature>
<evidence type="ECO:0000256" key="2">
    <source>
        <dbReference type="ARBA" id="ARBA00022670"/>
    </source>
</evidence>
<keyword evidence="3 11" id="KW-0812">Transmembrane</keyword>
<dbReference type="InterPro" id="IPR050083">
    <property type="entry name" value="HtpX_protease"/>
</dbReference>
<keyword evidence="14" id="KW-1185">Reference proteome</keyword>
<dbReference type="EC" id="3.4.24.-" evidence="13"/>
<dbReference type="GO" id="GO:0006508">
    <property type="term" value="P:proteolysis"/>
    <property type="evidence" value="ECO:0007669"/>
    <property type="project" value="UniProtKB-KW"/>
</dbReference>
<evidence type="ECO:0000256" key="4">
    <source>
        <dbReference type="ARBA" id="ARBA00022723"/>
    </source>
</evidence>
<comment type="cofactor">
    <cofactor evidence="10">
        <name>Zn(2+)</name>
        <dbReference type="ChEBI" id="CHEBI:29105"/>
    </cofactor>
    <text evidence="10">Binds 1 zinc ion per subunit.</text>
</comment>
<keyword evidence="6 10" id="KW-0862">Zinc</keyword>
<evidence type="ECO:0000256" key="9">
    <source>
        <dbReference type="ARBA" id="ARBA00023136"/>
    </source>
</evidence>
<organism evidence="13 14">
    <name type="scientific">Halobium salinum</name>
    <dbReference type="NCBI Taxonomy" id="1364940"/>
    <lineage>
        <taxon>Archaea</taxon>
        <taxon>Methanobacteriati</taxon>
        <taxon>Methanobacteriota</taxon>
        <taxon>Stenosarchaea group</taxon>
        <taxon>Halobacteria</taxon>
        <taxon>Halobacteriales</taxon>
        <taxon>Haloferacaceae</taxon>
        <taxon>Halobium</taxon>
    </lineage>
</organism>
<sequence>MGLHDDTGLRATALRALVLTCLGYLVVAVVYGVRGHLSARLVAASFLLVGAVLATLATPALVLRAVDARRVEAGEYPRFVGVMRRLARGTDARLPELAVVDSDELNAFTVGGGTGATVCVTTGLLETLPTAELAAVLAHESAHVKNLDGTLLTALALPYVAGRGLLRGWWSGLWWAAGEAFRLFGLLLFAGVYVVPVGLALVCVGAPLVALVSRSREYRADRAAALTTGDPGALAAALRRLDGAEGRPDTDLRRLGPVGAFCIAPPGGRGVPWMHPPVGKRIERLRALERDLETR</sequence>
<evidence type="ECO:0000256" key="1">
    <source>
        <dbReference type="ARBA" id="ARBA00022475"/>
    </source>
</evidence>
<reference evidence="13 14" key="1">
    <citation type="journal article" date="2019" name="Int. J. Syst. Evol. Microbiol.">
        <title>The Global Catalogue of Microorganisms (GCM) 10K type strain sequencing project: providing services to taxonomists for standard genome sequencing and annotation.</title>
        <authorList>
            <consortium name="The Broad Institute Genomics Platform"/>
            <consortium name="The Broad Institute Genome Sequencing Center for Infectious Disease"/>
            <person name="Wu L."/>
            <person name="Ma J."/>
        </authorList>
    </citation>
    <scope>NUCLEOTIDE SEQUENCE [LARGE SCALE GENOMIC DNA]</scope>
    <source>
        <strain evidence="13 14">CGMCC 1.12553</strain>
    </source>
</reference>
<dbReference type="Proteomes" id="UP001595921">
    <property type="component" value="Unassembled WGS sequence"/>
</dbReference>
<evidence type="ECO:0000256" key="7">
    <source>
        <dbReference type="ARBA" id="ARBA00022989"/>
    </source>
</evidence>
<dbReference type="GO" id="GO:0046872">
    <property type="term" value="F:metal ion binding"/>
    <property type="evidence" value="ECO:0007669"/>
    <property type="project" value="UniProtKB-KW"/>
</dbReference>
<keyword evidence="5 10" id="KW-0378">Hydrolase</keyword>
<dbReference type="InterPro" id="IPR001915">
    <property type="entry name" value="Peptidase_M48"/>
</dbReference>
<evidence type="ECO:0000256" key="6">
    <source>
        <dbReference type="ARBA" id="ARBA00022833"/>
    </source>
</evidence>
<feature type="transmembrane region" description="Helical" evidence="11">
    <location>
        <begin position="12"/>
        <end position="33"/>
    </location>
</feature>
<comment type="caution">
    <text evidence="13">The sequence shown here is derived from an EMBL/GenBank/DDBJ whole genome shotgun (WGS) entry which is preliminary data.</text>
</comment>
<dbReference type="AlphaFoldDB" id="A0ABD5PG04"/>
<evidence type="ECO:0000313" key="14">
    <source>
        <dbReference type="Proteomes" id="UP001595921"/>
    </source>
</evidence>
<keyword evidence="2 10" id="KW-0645">Protease</keyword>
<dbReference type="CDD" id="cd07327">
    <property type="entry name" value="M48B_HtpX_like"/>
    <property type="match status" value="1"/>
</dbReference>
<evidence type="ECO:0000256" key="11">
    <source>
        <dbReference type="SAM" id="Phobius"/>
    </source>
</evidence>
<evidence type="ECO:0000256" key="10">
    <source>
        <dbReference type="RuleBase" id="RU003983"/>
    </source>
</evidence>
<accession>A0ABD5PG04</accession>
<evidence type="ECO:0000256" key="8">
    <source>
        <dbReference type="ARBA" id="ARBA00023049"/>
    </source>
</evidence>
<evidence type="ECO:0000256" key="3">
    <source>
        <dbReference type="ARBA" id="ARBA00022692"/>
    </source>
</evidence>
<keyword evidence="8 10" id="KW-0482">Metalloprotease</keyword>
<protein>
    <submittedName>
        <fullName evidence="13">M48 family metalloprotease</fullName>
        <ecNumber evidence="13">3.4.24.-</ecNumber>
    </submittedName>
</protein>
<comment type="similarity">
    <text evidence="10">Belongs to the peptidase M48 family.</text>
</comment>
<dbReference type="Gene3D" id="3.30.2010.10">
    <property type="entry name" value="Metalloproteases ('zincins'), catalytic domain"/>
    <property type="match status" value="1"/>
</dbReference>
<feature type="transmembrane region" description="Helical" evidence="11">
    <location>
        <begin position="186"/>
        <end position="212"/>
    </location>
</feature>
<dbReference type="PANTHER" id="PTHR43221">
    <property type="entry name" value="PROTEASE HTPX"/>
    <property type="match status" value="1"/>
</dbReference>
<dbReference type="Pfam" id="PF01435">
    <property type="entry name" value="Peptidase_M48"/>
    <property type="match status" value="1"/>
</dbReference>
<evidence type="ECO:0000313" key="13">
    <source>
        <dbReference type="EMBL" id="MFC4359698.1"/>
    </source>
</evidence>
<keyword evidence="4" id="KW-0479">Metal-binding</keyword>
<keyword evidence="1" id="KW-1003">Cell membrane</keyword>
<gene>
    <name evidence="13" type="ORF">ACFO0N_17270</name>
</gene>
<dbReference type="EMBL" id="JBHSDS010000008">
    <property type="protein sequence ID" value="MFC4359698.1"/>
    <property type="molecule type" value="Genomic_DNA"/>
</dbReference>
<dbReference type="PANTHER" id="PTHR43221:SF2">
    <property type="entry name" value="PROTEASE HTPX HOMOLOG"/>
    <property type="match status" value="1"/>
</dbReference>
<proteinExistence type="inferred from homology"/>
<name>A0ABD5PG04_9EURY</name>
<dbReference type="RefSeq" id="WP_267621457.1">
    <property type="nucleotide sequence ID" value="NZ_JAODIW010000006.1"/>
</dbReference>
<keyword evidence="7 11" id="KW-1133">Transmembrane helix</keyword>
<evidence type="ECO:0000259" key="12">
    <source>
        <dbReference type="Pfam" id="PF01435"/>
    </source>
</evidence>
<evidence type="ECO:0000256" key="5">
    <source>
        <dbReference type="ARBA" id="ARBA00022801"/>
    </source>
</evidence>
<dbReference type="GO" id="GO:0008237">
    <property type="term" value="F:metallopeptidase activity"/>
    <property type="evidence" value="ECO:0007669"/>
    <property type="project" value="UniProtKB-KW"/>
</dbReference>
<feature type="domain" description="Peptidase M48" evidence="12">
    <location>
        <begin position="82"/>
        <end position="288"/>
    </location>
</feature>